<dbReference type="PANTHER" id="PTHR47756">
    <property type="entry name" value="BLL6612 PROTEIN-RELATED"/>
    <property type="match status" value="1"/>
</dbReference>
<dbReference type="InterPro" id="IPR007627">
    <property type="entry name" value="RNA_pol_sigma70_r2"/>
</dbReference>
<dbReference type="Gene3D" id="1.10.1740.10">
    <property type="match status" value="1"/>
</dbReference>
<dbReference type="AlphaFoldDB" id="A0A7G5IMR7"/>
<evidence type="ECO:0000313" key="3">
    <source>
        <dbReference type="EMBL" id="QMW24659.1"/>
    </source>
</evidence>
<name>A0A7G5IMR7_9SPHN</name>
<dbReference type="Pfam" id="PF04542">
    <property type="entry name" value="Sigma70_r2"/>
    <property type="match status" value="1"/>
</dbReference>
<dbReference type="EMBL" id="CP059851">
    <property type="protein sequence ID" value="QMW24659.1"/>
    <property type="molecule type" value="Genomic_DNA"/>
</dbReference>
<proteinExistence type="predicted"/>
<evidence type="ECO:0000259" key="2">
    <source>
        <dbReference type="Pfam" id="PF20239"/>
    </source>
</evidence>
<accession>A0A7G5IMR7</accession>
<gene>
    <name evidence="3" type="ORF">H3309_11795</name>
</gene>
<dbReference type="InterPro" id="IPR013325">
    <property type="entry name" value="RNA_pol_sigma_r2"/>
</dbReference>
<protein>
    <submittedName>
        <fullName evidence="3">RNA polymerase subunit sigma-70</fullName>
    </submittedName>
</protein>
<dbReference type="Proteomes" id="UP000515292">
    <property type="component" value="Chromosome"/>
</dbReference>
<evidence type="ECO:0000259" key="1">
    <source>
        <dbReference type="Pfam" id="PF04542"/>
    </source>
</evidence>
<evidence type="ECO:0000313" key="4">
    <source>
        <dbReference type="Proteomes" id="UP000515292"/>
    </source>
</evidence>
<keyword evidence="4" id="KW-1185">Reference proteome</keyword>
<feature type="domain" description="RNA polymerase sigma-70 region 2" evidence="1">
    <location>
        <begin position="14"/>
        <end position="77"/>
    </location>
</feature>
<dbReference type="GO" id="GO:0006352">
    <property type="term" value="P:DNA-templated transcription initiation"/>
    <property type="evidence" value="ECO:0007669"/>
    <property type="project" value="InterPro"/>
</dbReference>
<dbReference type="PANTHER" id="PTHR47756:SF2">
    <property type="entry name" value="BLL6612 PROTEIN"/>
    <property type="match status" value="1"/>
</dbReference>
<dbReference type="InterPro" id="IPR046531">
    <property type="entry name" value="DUF6596"/>
</dbReference>
<dbReference type="Pfam" id="PF20239">
    <property type="entry name" value="DUF6596"/>
    <property type="match status" value="1"/>
</dbReference>
<reference evidence="3 4" key="1">
    <citation type="submission" date="2020-07" db="EMBL/GenBank/DDBJ databases">
        <title>Complete genome sequence for Sandaracinobacter sp. M6.</title>
        <authorList>
            <person name="Tang Y."/>
            <person name="Liu Q."/>
            <person name="Guo Z."/>
            <person name="Lei P."/>
            <person name="Huang B."/>
        </authorList>
    </citation>
    <scope>NUCLEOTIDE SEQUENCE [LARGE SCALE GENOMIC DNA]</scope>
    <source>
        <strain evidence="3 4">M6</strain>
    </source>
</reference>
<dbReference type="GO" id="GO:0003700">
    <property type="term" value="F:DNA-binding transcription factor activity"/>
    <property type="evidence" value="ECO:0007669"/>
    <property type="project" value="InterPro"/>
</dbReference>
<dbReference type="SUPFAM" id="SSF88946">
    <property type="entry name" value="Sigma2 domain of RNA polymerase sigma factors"/>
    <property type="match status" value="1"/>
</dbReference>
<dbReference type="KEGG" id="sand:H3309_11795"/>
<sequence>MSVRASVEAEARQAYGRVLALLAARSGDLATAEDMLADALVAALERWPQDGVPANPQAWLLTVARRRAIDRSRRRMRHDAAQAELMRMHEEAEAMMNADLLFPDERLGLMLACAHPAIEEAARTPLMLQVVLGLTAERMAPVFLTSPAAMTKRLVRAKVKLAASGIGFAVPGHEDLAPRLAHLLDAIYAAFTLARDASRQADLEGEALWLGQLVVYLVPEEPEALGLYALMLFVSARPSMATQGHYVPLGEQDLTTWNEAATIRAEQWLHTAGAMAQPGRFQLEAAIQAVHANRRRSGRTDWDTILHLYDSLLALAPTVGARVARAAALTQTGDHAAALAALDAIEDQRIAAHQPYWATRAHVLAALEEASEAADAYQRAAGLASQPEVRSWLLARRAALAN</sequence>
<organism evidence="3 4">
    <name type="scientific">Sandaracinobacteroides saxicola</name>
    <dbReference type="NCBI Taxonomy" id="2759707"/>
    <lineage>
        <taxon>Bacteria</taxon>
        <taxon>Pseudomonadati</taxon>
        <taxon>Pseudomonadota</taxon>
        <taxon>Alphaproteobacteria</taxon>
        <taxon>Sphingomonadales</taxon>
        <taxon>Sphingosinicellaceae</taxon>
        <taxon>Sandaracinobacteroides</taxon>
    </lineage>
</organism>
<feature type="domain" description="DUF6596" evidence="2">
    <location>
        <begin position="179"/>
        <end position="272"/>
    </location>
</feature>